<dbReference type="EMBL" id="JACDXX010000008">
    <property type="protein sequence ID" value="MCB5410380.1"/>
    <property type="molecule type" value="Genomic_DNA"/>
</dbReference>
<dbReference type="Proteomes" id="UP001198571">
    <property type="component" value="Unassembled WGS sequence"/>
</dbReference>
<keyword evidence="4" id="KW-1185">Reference proteome</keyword>
<comment type="caution">
    <text evidence="3">The sequence shown here is derived from an EMBL/GenBank/DDBJ whole genome shotgun (WGS) entry which is preliminary data.</text>
</comment>
<evidence type="ECO:0000256" key="1">
    <source>
        <dbReference type="ARBA" id="ARBA00038240"/>
    </source>
</evidence>
<dbReference type="PANTHER" id="PTHR21064">
    <property type="entry name" value="AMINOGLYCOSIDE PHOSPHOTRANSFERASE DOMAIN-CONTAINING PROTEIN-RELATED"/>
    <property type="match status" value="1"/>
</dbReference>
<gene>
    <name evidence="3" type="ORF">H0485_10250</name>
</gene>
<evidence type="ECO:0000259" key="2">
    <source>
        <dbReference type="Pfam" id="PF01636"/>
    </source>
</evidence>
<dbReference type="Pfam" id="PF01636">
    <property type="entry name" value="APH"/>
    <property type="match status" value="1"/>
</dbReference>
<evidence type="ECO:0000313" key="4">
    <source>
        <dbReference type="Proteomes" id="UP001198571"/>
    </source>
</evidence>
<dbReference type="RefSeq" id="WP_226935283.1">
    <property type="nucleotide sequence ID" value="NZ_JACDXX010000008.1"/>
</dbReference>
<evidence type="ECO:0000313" key="3">
    <source>
        <dbReference type="EMBL" id="MCB5410380.1"/>
    </source>
</evidence>
<sequence length="343" mass="38236">MAGLYDDAHVTRLTLAVRQLLPQWGLSPQTALHLLALSENATFLASDPDVPRQIVIRVHRPGYHSLAEICSELDWIAALKQDSRLILPATIAALSGERVISFEDQGQSRYVVASEFLEGVEPGPGTALIPGFRLLGAISARLHQHARTWQRPAGFTRKAWDYAGAFGENPVWGRWQDALDLTPEGREILSEAQECLGQRLAAYGQDPARYGVIHSDLRLANLLLRGEEIAVIDFDDSGFSWFVYDLASALTFCETEPEVPQMIQSWIEGYCEVHPLSGEDIAMIPSFLMYRRFTISAWISTHAETATARAAGLGQYTRETVEFARRYLSCEASPERNIYALWG</sequence>
<reference evidence="3 4" key="1">
    <citation type="submission" date="2020-07" db="EMBL/GenBank/DDBJ databases">
        <title>Pseudogemmobacter sp. nov., isolated from poultry manure in Taiwan.</title>
        <authorList>
            <person name="Lin S.-Y."/>
            <person name="Tang Y.-S."/>
            <person name="Young C.-C."/>
        </authorList>
    </citation>
    <scope>NUCLEOTIDE SEQUENCE [LARGE SCALE GENOMIC DNA]</scope>
    <source>
        <strain evidence="3 4">CC-YST710</strain>
    </source>
</reference>
<name>A0ABS8CLW6_9RHOB</name>
<dbReference type="Gene3D" id="3.90.1200.10">
    <property type="match status" value="1"/>
</dbReference>
<organism evidence="3 4">
    <name type="scientific">Pseudogemmobacter faecipullorum</name>
    <dbReference type="NCBI Taxonomy" id="2755041"/>
    <lineage>
        <taxon>Bacteria</taxon>
        <taxon>Pseudomonadati</taxon>
        <taxon>Pseudomonadota</taxon>
        <taxon>Alphaproteobacteria</taxon>
        <taxon>Rhodobacterales</taxon>
        <taxon>Paracoccaceae</taxon>
        <taxon>Pseudogemmobacter</taxon>
    </lineage>
</organism>
<dbReference type="InterPro" id="IPR002575">
    <property type="entry name" value="Aminoglycoside_PTrfase"/>
</dbReference>
<protein>
    <submittedName>
        <fullName evidence="3">Phosphotransferase</fullName>
    </submittedName>
</protein>
<dbReference type="PANTHER" id="PTHR21064:SF6">
    <property type="entry name" value="AMINOGLYCOSIDE PHOSPHOTRANSFERASE DOMAIN-CONTAINING PROTEIN"/>
    <property type="match status" value="1"/>
</dbReference>
<comment type="similarity">
    <text evidence="1">Belongs to the pseudomonas-type ThrB family.</text>
</comment>
<dbReference type="InterPro" id="IPR050249">
    <property type="entry name" value="Pseudomonas-type_ThrB"/>
</dbReference>
<feature type="domain" description="Aminoglycoside phosphotransferase" evidence="2">
    <location>
        <begin position="39"/>
        <end position="271"/>
    </location>
</feature>
<dbReference type="InterPro" id="IPR011009">
    <property type="entry name" value="Kinase-like_dom_sf"/>
</dbReference>
<dbReference type="SUPFAM" id="SSF56112">
    <property type="entry name" value="Protein kinase-like (PK-like)"/>
    <property type="match status" value="1"/>
</dbReference>
<accession>A0ABS8CLW6</accession>
<proteinExistence type="inferred from homology"/>